<reference evidence="1 2" key="1">
    <citation type="submission" date="2024-09" db="EMBL/GenBank/DDBJ databases">
        <authorList>
            <person name="Ruan L."/>
        </authorList>
    </citation>
    <scope>NUCLEOTIDE SEQUENCE [LARGE SCALE GENOMIC DNA]</scope>
    <source>
        <strain evidence="1 2">D33</strain>
    </source>
</reference>
<proteinExistence type="predicted"/>
<evidence type="ECO:0000313" key="1">
    <source>
        <dbReference type="EMBL" id="MFB5684628.1"/>
    </source>
</evidence>
<dbReference type="SUPFAM" id="SSF52309">
    <property type="entry name" value="N-(deoxy)ribosyltransferase-like"/>
    <property type="match status" value="1"/>
</dbReference>
<accession>A0ABV5BFY7</accession>
<dbReference type="Gene3D" id="3.40.50.450">
    <property type="match status" value="1"/>
</dbReference>
<evidence type="ECO:0008006" key="3">
    <source>
        <dbReference type="Google" id="ProtNLM"/>
    </source>
</evidence>
<evidence type="ECO:0000313" key="2">
    <source>
        <dbReference type="Proteomes" id="UP001580407"/>
    </source>
</evidence>
<organism evidence="1 2">
    <name type="scientific">Paenibacillus terreus</name>
    <dbReference type="NCBI Taxonomy" id="1387834"/>
    <lineage>
        <taxon>Bacteria</taxon>
        <taxon>Bacillati</taxon>
        <taxon>Bacillota</taxon>
        <taxon>Bacilli</taxon>
        <taxon>Bacillales</taxon>
        <taxon>Paenibacillaceae</taxon>
        <taxon>Paenibacillus</taxon>
    </lineage>
</organism>
<dbReference type="RefSeq" id="WP_375528299.1">
    <property type="nucleotide sequence ID" value="NZ_JBHILM010000044.1"/>
</dbReference>
<protein>
    <recommendedName>
        <fullName evidence="3">Nucleoside 2-deoxyribosyltransferase</fullName>
    </recommendedName>
</protein>
<gene>
    <name evidence="1" type="ORF">ACE3NQ_27345</name>
</gene>
<name>A0ABV5BFY7_9BACL</name>
<comment type="caution">
    <text evidence="1">The sequence shown here is derived from an EMBL/GenBank/DDBJ whole genome shotgun (WGS) entry which is preliminary data.</text>
</comment>
<dbReference type="Proteomes" id="UP001580407">
    <property type="component" value="Unassembled WGS sequence"/>
</dbReference>
<dbReference type="EMBL" id="JBHILM010000044">
    <property type="protein sequence ID" value="MFB5684628.1"/>
    <property type="molecule type" value="Genomic_DNA"/>
</dbReference>
<sequence>MPVMLTVLVVLNLALIVRRLQVRKRAGTILFRGKPEKMHWILWADLITGIIYFVISQENGGGRGFLIAMGIALLLHWLNRFEYGSNGLALSLKFVPTKDIIHIKPVEDSNELDVIITEADDYFRLVPERKYRSVELQSILQPQKEKSPFFNIYIGIKYKEDMSNQADIERICAFLEAAGARTYCTVRDMEAWGRKHVPPVLLMEESLKQIDRCDLVLLELSEKGVGLGIEAGYAHARKKPVIVIAKWGTDLSFTVQGIADRIIIYADDRHLQEQLGQVVKSYLNQ</sequence>
<keyword evidence="2" id="KW-1185">Reference proteome</keyword>